<name>A0A2T3AYC1_AMORE</name>
<evidence type="ECO:0000256" key="1">
    <source>
        <dbReference type="SAM" id="MobiDB-lite"/>
    </source>
</evidence>
<keyword evidence="4" id="KW-1185">Reference proteome</keyword>
<evidence type="ECO:0000313" key="3">
    <source>
        <dbReference type="EMBL" id="PSS15067.1"/>
    </source>
</evidence>
<dbReference type="OrthoDB" id="10530566at2759"/>
<proteinExistence type="predicted"/>
<sequence length="155" mass="17656">MAFMEFGLGAYFLALVCIIISSLIISSLYFEWPRCWLSLAYKGCSTLFSQLHINIFLTNSPNDPEKVLTKLEREDKIGWHTKLWAGLAWLRKGRKPSRELNIEDLRREHRRRNSDHGLVEPVAAKSGTVDKATGTTPKGSVGKKQGKKGKKKKRR</sequence>
<dbReference type="AlphaFoldDB" id="A0A2T3AYC1"/>
<dbReference type="InParanoid" id="A0A2T3AYC1"/>
<feature type="compositionally biased region" description="Basic residues" evidence="1">
    <location>
        <begin position="144"/>
        <end position="155"/>
    </location>
</feature>
<accession>A0A2T3AYC1</accession>
<dbReference type="GeneID" id="36572365"/>
<evidence type="ECO:0000256" key="2">
    <source>
        <dbReference type="SAM" id="Phobius"/>
    </source>
</evidence>
<keyword evidence="2" id="KW-0472">Membrane</keyword>
<keyword evidence="2" id="KW-0812">Transmembrane</keyword>
<feature type="region of interest" description="Disordered" evidence="1">
    <location>
        <begin position="111"/>
        <end position="155"/>
    </location>
</feature>
<protein>
    <submittedName>
        <fullName evidence="3">Uncharacterized protein</fullName>
    </submittedName>
</protein>
<feature type="transmembrane region" description="Helical" evidence="2">
    <location>
        <begin position="6"/>
        <end position="30"/>
    </location>
</feature>
<gene>
    <name evidence="3" type="ORF">M430DRAFT_20378</name>
</gene>
<keyword evidence="2" id="KW-1133">Transmembrane helix</keyword>
<dbReference type="EMBL" id="KZ679013">
    <property type="protein sequence ID" value="PSS15067.1"/>
    <property type="molecule type" value="Genomic_DNA"/>
</dbReference>
<dbReference type="RefSeq" id="XP_024719666.1">
    <property type="nucleotide sequence ID" value="XM_024864284.1"/>
</dbReference>
<organism evidence="3 4">
    <name type="scientific">Amorphotheca resinae ATCC 22711</name>
    <dbReference type="NCBI Taxonomy" id="857342"/>
    <lineage>
        <taxon>Eukaryota</taxon>
        <taxon>Fungi</taxon>
        <taxon>Dikarya</taxon>
        <taxon>Ascomycota</taxon>
        <taxon>Pezizomycotina</taxon>
        <taxon>Leotiomycetes</taxon>
        <taxon>Helotiales</taxon>
        <taxon>Amorphothecaceae</taxon>
        <taxon>Amorphotheca</taxon>
    </lineage>
</organism>
<reference evidence="3 4" key="1">
    <citation type="journal article" date="2018" name="New Phytol.">
        <title>Comparative genomics and transcriptomics depict ericoid mycorrhizal fungi as versatile saprotrophs and plant mutualists.</title>
        <authorList>
            <person name="Martino E."/>
            <person name="Morin E."/>
            <person name="Grelet G.A."/>
            <person name="Kuo A."/>
            <person name="Kohler A."/>
            <person name="Daghino S."/>
            <person name="Barry K.W."/>
            <person name="Cichocki N."/>
            <person name="Clum A."/>
            <person name="Dockter R.B."/>
            <person name="Hainaut M."/>
            <person name="Kuo R.C."/>
            <person name="LaButti K."/>
            <person name="Lindahl B.D."/>
            <person name="Lindquist E.A."/>
            <person name="Lipzen A."/>
            <person name="Khouja H.R."/>
            <person name="Magnuson J."/>
            <person name="Murat C."/>
            <person name="Ohm R.A."/>
            <person name="Singer S.W."/>
            <person name="Spatafora J.W."/>
            <person name="Wang M."/>
            <person name="Veneault-Fourrey C."/>
            <person name="Henrissat B."/>
            <person name="Grigoriev I.V."/>
            <person name="Martin F.M."/>
            <person name="Perotto S."/>
        </authorList>
    </citation>
    <scope>NUCLEOTIDE SEQUENCE [LARGE SCALE GENOMIC DNA]</scope>
    <source>
        <strain evidence="3 4">ATCC 22711</strain>
    </source>
</reference>
<evidence type="ECO:0000313" key="4">
    <source>
        <dbReference type="Proteomes" id="UP000241818"/>
    </source>
</evidence>
<dbReference type="Proteomes" id="UP000241818">
    <property type="component" value="Unassembled WGS sequence"/>
</dbReference>